<gene>
    <name evidence="5" type="ORF">A3D78_03305</name>
</gene>
<dbReference type="InterPro" id="IPR051948">
    <property type="entry name" value="Hsp70_co-chaperone_J-domain"/>
</dbReference>
<dbReference type="GO" id="GO:0051087">
    <property type="term" value="F:protein-folding chaperone binding"/>
    <property type="evidence" value="ECO:0007669"/>
    <property type="project" value="TreeGrafter"/>
</dbReference>
<dbReference type="InterPro" id="IPR018253">
    <property type="entry name" value="DnaJ_domain_CS"/>
</dbReference>
<dbReference type="InterPro" id="IPR001932">
    <property type="entry name" value="PPM-type_phosphatase-like_dom"/>
</dbReference>
<dbReference type="PROSITE" id="PS51746">
    <property type="entry name" value="PPM_2"/>
    <property type="match status" value="1"/>
</dbReference>
<dbReference type="CDD" id="cd06257">
    <property type="entry name" value="DnaJ"/>
    <property type="match status" value="1"/>
</dbReference>
<dbReference type="SUPFAM" id="SSF81606">
    <property type="entry name" value="PP2C-like"/>
    <property type="match status" value="1"/>
</dbReference>
<evidence type="ECO:0000256" key="2">
    <source>
        <dbReference type="SAM" id="MobiDB-lite"/>
    </source>
</evidence>
<dbReference type="InterPro" id="IPR036869">
    <property type="entry name" value="J_dom_sf"/>
</dbReference>
<keyword evidence="1" id="KW-0143">Chaperone</keyword>
<dbReference type="PRINTS" id="PR00625">
    <property type="entry name" value="JDOMAIN"/>
</dbReference>
<protein>
    <recommendedName>
        <fullName evidence="7">J domain-containing protein</fullName>
    </recommendedName>
</protein>
<evidence type="ECO:0008006" key="7">
    <source>
        <dbReference type="Google" id="ProtNLM"/>
    </source>
</evidence>
<dbReference type="SMART" id="SM00332">
    <property type="entry name" value="PP2Cc"/>
    <property type="match status" value="1"/>
</dbReference>
<dbReference type="GO" id="GO:0051787">
    <property type="term" value="F:misfolded protein binding"/>
    <property type="evidence" value="ECO:0007669"/>
    <property type="project" value="TreeGrafter"/>
</dbReference>
<organism evidence="5 6">
    <name type="scientific">Candidatus Gottesmanbacteria bacterium RIFCSPHIGHO2_02_FULL_39_14</name>
    <dbReference type="NCBI Taxonomy" id="1798383"/>
    <lineage>
        <taxon>Bacteria</taxon>
        <taxon>Candidatus Gottesmaniibacteriota</taxon>
    </lineage>
</organism>
<evidence type="ECO:0000259" key="4">
    <source>
        <dbReference type="PROSITE" id="PS51746"/>
    </source>
</evidence>
<dbReference type="EMBL" id="MFJM01000062">
    <property type="protein sequence ID" value="OGG15957.1"/>
    <property type="molecule type" value="Genomic_DNA"/>
</dbReference>
<name>A0A1F5ZV65_9BACT</name>
<dbReference type="Gene3D" id="3.60.40.10">
    <property type="entry name" value="PPM-type phosphatase domain"/>
    <property type="match status" value="1"/>
</dbReference>
<dbReference type="PROSITE" id="PS50076">
    <property type="entry name" value="DNAJ_2"/>
    <property type="match status" value="1"/>
</dbReference>
<dbReference type="SMART" id="SM00331">
    <property type="entry name" value="PP2C_SIG"/>
    <property type="match status" value="1"/>
</dbReference>
<dbReference type="SMART" id="SM00271">
    <property type="entry name" value="DnaJ"/>
    <property type="match status" value="1"/>
</dbReference>
<dbReference type="AlphaFoldDB" id="A0A1F5ZV65"/>
<dbReference type="Pfam" id="PF00226">
    <property type="entry name" value="DnaJ"/>
    <property type="match status" value="1"/>
</dbReference>
<sequence>MQTVNPQLPNMEIPQNLERSVGTTFFQQHLIASFDSQSRTLSESNFLKTEAPALTRTQTLDLLISLQRNEADYATFFDKLPNITLHNPDVIQPDIPLQPTDEKLTGIINMLAEPKGETSWIEICKKYSGSGRGIIQLADDLIKSNPNIGEAEFREILQLFHGDLRTEAYLEMARLDRISGQNPETWESFLGEVSRSQIKPQDSELKLLTIGNDEVLRANTVKFIEKQSQLLKHLKLRRSSEDPFLIIDKHGKKYDLQNRSEAKRLWEDYLVIRGGSGVTWVEKDLYKVLELPRTAIPDEIKRAFRNLAVKFHPDHNKQQGAEERFKEINEAYSILSNPEKRAKYDNLGNNAVESILKPDERLVNFYFDHLKGYTPPKDWHLDDSGWWTNRRTGEKIHPQTPQGAYRIIQEILRGLPDIWEDGKIGPFLNKYYKQPRAKKTPPQGNQNRSKSKYEPESVINPDSSVAGRTDVGQRENNEDNYFISPDGKYFGVFDGVGGASKGEVASKIAKETFANSYQRSLDFLMQEANTNIYRTGIERDLQMGTTGTVARIIGNKLEINHVGDSRAYLIRDKQIYQLTTDHVNPYKINQLTRVLGRDQEVNPDRLQYNLQEGDQILLCTDGLTRKEYGPSDAIRYGLTDAEILEAVAASATPKEKVRWLIYRANSKGGRDNITVIIKSFTLKK</sequence>
<dbReference type="GO" id="GO:0036503">
    <property type="term" value="P:ERAD pathway"/>
    <property type="evidence" value="ECO:0007669"/>
    <property type="project" value="TreeGrafter"/>
</dbReference>
<dbReference type="InterPro" id="IPR001623">
    <property type="entry name" value="DnaJ_domain"/>
</dbReference>
<dbReference type="Gene3D" id="1.10.287.110">
    <property type="entry name" value="DnaJ domain"/>
    <property type="match status" value="1"/>
</dbReference>
<dbReference type="PANTHER" id="PTHR44360:SF1">
    <property type="entry name" value="DNAJ HOMOLOG SUBFAMILY B MEMBER 9"/>
    <property type="match status" value="1"/>
</dbReference>
<dbReference type="InterPro" id="IPR036457">
    <property type="entry name" value="PPM-type-like_dom_sf"/>
</dbReference>
<evidence type="ECO:0000313" key="5">
    <source>
        <dbReference type="EMBL" id="OGG15957.1"/>
    </source>
</evidence>
<dbReference type="CDD" id="cd00143">
    <property type="entry name" value="PP2Cc"/>
    <property type="match status" value="1"/>
</dbReference>
<evidence type="ECO:0000259" key="3">
    <source>
        <dbReference type="PROSITE" id="PS50076"/>
    </source>
</evidence>
<reference evidence="5 6" key="1">
    <citation type="journal article" date="2016" name="Nat. Commun.">
        <title>Thousands of microbial genomes shed light on interconnected biogeochemical processes in an aquifer system.</title>
        <authorList>
            <person name="Anantharaman K."/>
            <person name="Brown C.T."/>
            <person name="Hug L.A."/>
            <person name="Sharon I."/>
            <person name="Castelle C.J."/>
            <person name="Probst A.J."/>
            <person name="Thomas B.C."/>
            <person name="Singh A."/>
            <person name="Wilkins M.J."/>
            <person name="Karaoz U."/>
            <person name="Brodie E.L."/>
            <person name="Williams K.H."/>
            <person name="Hubbard S.S."/>
            <person name="Banfield J.F."/>
        </authorList>
    </citation>
    <scope>NUCLEOTIDE SEQUENCE [LARGE SCALE GENOMIC DNA]</scope>
</reference>
<evidence type="ECO:0000313" key="6">
    <source>
        <dbReference type="Proteomes" id="UP000176253"/>
    </source>
</evidence>
<evidence type="ECO:0000256" key="1">
    <source>
        <dbReference type="ARBA" id="ARBA00023186"/>
    </source>
</evidence>
<dbReference type="Proteomes" id="UP000176253">
    <property type="component" value="Unassembled WGS sequence"/>
</dbReference>
<comment type="caution">
    <text evidence="5">The sequence shown here is derived from an EMBL/GenBank/DDBJ whole genome shotgun (WGS) entry which is preliminary data.</text>
</comment>
<dbReference type="PANTHER" id="PTHR44360">
    <property type="entry name" value="DNAJ HOMOLOG SUBFAMILY B MEMBER 9"/>
    <property type="match status" value="1"/>
</dbReference>
<dbReference type="Pfam" id="PF00481">
    <property type="entry name" value="PP2C"/>
    <property type="match status" value="1"/>
</dbReference>
<feature type="region of interest" description="Disordered" evidence="2">
    <location>
        <begin position="432"/>
        <end position="480"/>
    </location>
</feature>
<dbReference type="PROSITE" id="PS00636">
    <property type="entry name" value="DNAJ_1"/>
    <property type="match status" value="1"/>
</dbReference>
<proteinExistence type="predicted"/>
<feature type="domain" description="J" evidence="3">
    <location>
        <begin position="284"/>
        <end position="348"/>
    </location>
</feature>
<feature type="domain" description="PPM-type phosphatase" evidence="4">
    <location>
        <begin position="462"/>
        <end position="680"/>
    </location>
</feature>
<accession>A0A1F5ZV65</accession>
<dbReference type="SUPFAM" id="SSF46565">
    <property type="entry name" value="Chaperone J-domain"/>
    <property type="match status" value="1"/>
</dbReference>
<dbReference type="STRING" id="1798383.A3D78_03305"/>